<dbReference type="OrthoDB" id="1933521at2759"/>
<evidence type="ECO:0000313" key="6">
    <source>
        <dbReference type="Proteomes" id="UP000554482"/>
    </source>
</evidence>
<organism evidence="5 6">
    <name type="scientific">Thalictrum thalictroides</name>
    <name type="common">Rue-anemone</name>
    <name type="synonym">Anemone thalictroides</name>
    <dbReference type="NCBI Taxonomy" id="46969"/>
    <lineage>
        <taxon>Eukaryota</taxon>
        <taxon>Viridiplantae</taxon>
        <taxon>Streptophyta</taxon>
        <taxon>Embryophyta</taxon>
        <taxon>Tracheophyta</taxon>
        <taxon>Spermatophyta</taxon>
        <taxon>Magnoliopsida</taxon>
        <taxon>Ranunculales</taxon>
        <taxon>Ranunculaceae</taxon>
        <taxon>Thalictroideae</taxon>
        <taxon>Thalictrum</taxon>
    </lineage>
</organism>
<reference evidence="5 6" key="1">
    <citation type="submission" date="2020-06" db="EMBL/GenBank/DDBJ databases">
        <title>Transcriptomic and genomic resources for Thalictrum thalictroides and T. hernandezii: Facilitating candidate gene discovery in an emerging model plant lineage.</title>
        <authorList>
            <person name="Arias T."/>
            <person name="Riano-Pachon D.M."/>
            <person name="Di Stilio V.S."/>
        </authorList>
    </citation>
    <scope>NUCLEOTIDE SEQUENCE [LARGE SCALE GENOMIC DNA]</scope>
    <source>
        <strain evidence="6">cv. WT478/WT964</strain>
        <tissue evidence="5">Leaves</tissue>
    </source>
</reference>
<keyword evidence="5" id="KW-0675">Receptor</keyword>
<sequence>MCQICGAASSATILKECKYKKEAVVFYDNCWLRYADYRFFDTATASSDPIGCLANEHDVLIPTDLDNSLSAFLYNLSATAASDYLKFSSGVKHHTGYSVGNGNYTDPYDIYGLVQCTRDLSARSCLSCLQGMIDFIPYCDKKESNRVLSKSCMIRYEKYSFFNFSTFPRTPPSPPTMSAPSPREEWIGMKKSDERRDERLSIIGISIGVVIVVVILFSLAVYYFYQRRTGEKEKEEVLLDQLGGISLITLNGNSEEPTLMFLSLVQQNMRN</sequence>
<dbReference type="EMBL" id="JABWDY010017922">
    <property type="protein sequence ID" value="KAF5195012.1"/>
    <property type="molecule type" value="Genomic_DNA"/>
</dbReference>
<feature type="domain" description="Gnk2-homologous" evidence="4">
    <location>
        <begin position="1"/>
        <end position="39"/>
    </location>
</feature>
<dbReference type="PANTHER" id="PTHR32099">
    <property type="entry name" value="CYSTEINE-RICH REPEAT SECRETORY PROTEIN"/>
    <property type="match status" value="1"/>
</dbReference>
<name>A0A7J6WG03_THATH</name>
<keyword evidence="2" id="KW-0677">Repeat</keyword>
<dbReference type="InterPro" id="IPR002902">
    <property type="entry name" value="GNK2"/>
</dbReference>
<dbReference type="PROSITE" id="PS51473">
    <property type="entry name" value="GNK2"/>
    <property type="match status" value="2"/>
</dbReference>
<accession>A0A7J6WG03</accession>
<dbReference type="CDD" id="cd23509">
    <property type="entry name" value="Gnk2-like"/>
    <property type="match status" value="1"/>
</dbReference>
<keyword evidence="3" id="KW-1133">Transmembrane helix</keyword>
<evidence type="ECO:0000313" key="5">
    <source>
        <dbReference type="EMBL" id="KAF5195012.1"/>
    </source>
</evidence>
<dbReference type="PANTHER" id="PTHR32099:SF51">
    <property type="entry name" value="CYSTEINE-RICH RECEPTOR-LIKE PROTEIN KINASE 25 ISOFORM X1"/>
    <property type="match status" value="1"/>
</dbReference>
<gene>
    <name evidence="5" type="ORF">FRX31_015401</name>
</gene>
<dbReference type="GO" id="GO:0016301">
    <property type="term" value="F:kinase activity"/>
    <property type="evidence" value="ECO:0007669"/>
    <property type="project" value="UniProtKB-KW"/>
</dbReference>
<evidence type="ECO:0000256" key="3">
    <source>
        <dbReference type="SAM" id="Phobius"/>
    </source>
</evidence>
<keyword evidence="3" id="KW-0812">Transmembrane</keyword>
<evidence type="ECO:0000256" key="2">
    <source>
        <dbReference type="ARBA" id="ARBA00022737"/>
    </source>
</evidence>
<keyword evidence="6" id="KW-1185">Reference proteome</keyword>
<keyword evidence="3" id="KW-0472">Membrane</keyword>
<dbReference type="InterPro" id="IPR038408">
    <property type="entry name" value="GNK2_sf"/>
</dbReference>
<comment type="caution">
    <text evidence="5">The sequence shown here is derived from an EMBL/GenBank/DDBJ whole genome shotgun (WGS) entry which is preliminary data.</text>
</comment>
<feature type="transmembrane region" description="Helical" evidence="3">
    <location>
        <begin position="200"/>
        <end position="225"/>
    </location>
</feature>
<dbReference type="Gene3D" id="3.30.430.20">
    <property type="entry name" value="Gnk2 domain, C-X8-C-X2-C motif"/>
    <property type="match status" value="2"/>
</dbReference>
<evidence type="ECO:0000256" key="1">
    <source>
        <dbReference type="ARBA" id="ARBA00022729"/>
    </source>
</evidence>
<dbReference type="AlphaFoldDB" id="A0A7J6WG03"/>
<evidence type="ECO:0000259" key="4">
    <source>
        <dbReference type="PROSITE" id="PS51473"/>
    </source>
</evidence>
<keyword evidence="5" id="KW-0808">Transferase</keyword>
<proteinExistence type="predicted"/>
<feature type="domain" description="Gnk2-homologous" evidence="4">
    <location>
        <begin position="47"/>
        <end position="161"/>
    </location>
</feature>
<dbReference type="Proteomes" id="UP000554482">
    <property type="component" value="Unassembled WGS sequence"/>
</dbReference>
<protein>
    <submittedName>
        <fullName evidence="5">Cysteine-rich receptor-like protein kinase</fullName>
    </submittedName>
</protein>
<dbReference type="Pfam" id="PF01657">
    <property type="entry name" value="Stress-antifung"/>
    <property type="match status" value="1"/>
</dbReference>
<keyword evidence="1" id="KW-0732">Signal</keyword>
<keyword evidence="5" id="KW-0418">Kinase</keyword>